<dbReference type="CDD" id="cd00198">
    <property type="entry name" value="vWFA"/>
    <property type="match status" value="1"/>
</dbReference>
<dbReference type="PANTHER" id="PTHR10579:SF43">
    <property type="entry name" value="ZINC FINGER (C3HC4-TYPE RING FINGER) FAMILY PROTEIN"/>
    <property type="match status" value="1"/>
</dbReference>
<gene>
    <name evidence="2" type="ORF">FB566_4786</name>
</gene>
<evidence type="ECO:0000313" key="3">
    <source>
        <dbReference type="Proteomes" id="UP000317043"/>
    </source>
</evidence>
<accession>A0A543B2X8</accession>
<name>A0A543B2X8_9ACTN</name>
<dbReference type="InterPro" id="IPR036465">
    <property type="entry name" value="vWFA_dom_sf"/>
</dbReference>
<dbReference type="RefSeq" id="WP_142044299.1">
    <property type="nucleotide sequence ID" value="NZ_JBHTGS010000002.1"/>
</dbReference>
<dbReference type="AlphaFoldDB" id="A0A543B2X8"/>
<dbReference type="InParanoid" id="A0A543B2X8"/>
<protein>
    <submittedName>
        <fullName evidence="2">von Willebrand factor type A domain-containing protein</fullName>
    </submittedName>
</protein>
<proteinExistence type="predicted"/>
<dbReference type="SUPFAM" id="SSF53300">
    <property type="entry name" value="vWA-like"/>
    <property type="match status" value="1"/>
</dbReference>
<dbReference type="Gene3D" id="3.40.50.410">
    <property type="entry name" value="von Willebrand factor, type A domain"/>
    <property type="match status" value="1"/>
</dbReference>
<sequence>MTDTGFRIDVDHNEFMGVGDTTVDAIVTITSSENATPPSRVTDTGLAQVIMVDCSGSMMGSRIAEAKRATRAVIQNLPDGTRFAVVSGAAIALMVYPAAETTAVADPQTRAEASRAVDRLHAGGGTAMSSWIKLAHKVLTGSPAEVRHGLLLTDGFNQHESRETLTAVLDECQGGFICDACGIGDDWHGNEIRLIADRLLGTASGLPEESEWSDGFTKIAGEAAKKTVGDLTMRVFTPARNTIRFIKQMNPSIVDLTARRTELDDKTGDYPTGAWGAESREFHVRVDVPPIQENDDRLAAHISVLSGSTELARSMVTARWSGDTMLSTKLNPKVAHYTGQAELASAIQEGVAAAKAGDNHVATERLGRAMQLATESGNERTARLLAKVVDVDVDTGRVHMRQQVKSVDLEMADVESVKTITVRRNPDSGGE</sequence>
<dbReference type="Proteomes" id="UP000317043">
    <property type="component" value="Unassembled WGS sequence"/>
</dbReference>
<dbReference type="InterPro" id="IPR051266">
    <property type="entry name" value="CLCR"/>
</dbReference>
<dbReference type="Gene3D" id="1.20.120.1690">
    <property type="match status" value="1"/>
</dbReference>
<dbReference type="InterPro" id="IPR002035">
    <property type="entry name" value="VWF_A"/>
</dbReference>
<dbReference type="EMBL" id="VFOW01000001">
    <property type="protein sequence ID" value="TQL79185.1"/>
    <property type="molecule type" value="Genomic_DNA"/>
</dbReference>
<organism evidence="2 3">
    <name type="scientific">Stackebrandtia endophytica</name>
    <dbReference type="NCBI Taxonomy" id="1496996"/>
    <lineage>
        <taxon>Bacteria</taxon>
        <taxon>Bacillati</taxon>
        <taxon>Actinomycetota</taxon>
        <taxon>Actinomycetes</taxon>
        <taxon>Glycomycetales</taxon>
        <taxon>Glycomycetaceae</taxon>
        <taxon>Stackebrandtia</taxon>
    </lineage>
</organism>
<evidence type="ECO:0000313" key="2">
    <source>
        <dbReference type="EMBL" id="TQL79185.1"/>
    </source>
</evidence>
<evidence type="ECO:0000259" key="1">
    <source>
        <dbReference type="PROSITE" id="PS50234"/>
    </source>
</evidence>
<dbReference type="OrthoDB" id="568872at2"/>
<dbReference type="Pfam" id="PF13768">
    <property type="entry name" value="VWA_3"/>
    <property type="match status" value="1"/>
</dbReference>
<dbReference type="Pfam" id="PF18571">
    <property type="entry name" value="VWA_3_C"/>
    <property type="match status" value="1"/>
</dbReference>
<comment type="caution">
    <text evidence="2">The sequence shown here is derived from an EMBL/GenBank/DDBJ whole genome shotgun (WGS) entry which is preliminary data.</text>
</comment>
<keyword evidence="3" id="KW-1185">Reference proteome</keyword>
<dbReference type="SMART" id="SM00327">
    <property type="entry name" value="VWA"/>
    <property type="match status" value="1"/>
</dbReference>
<dbReference type="PROSITE" id="PS50234">
    <property type="entry name" value="VWFA"/>
    <property type="match status" value="1"/>
</dbReference>
<feature type="domain" description="VWFA" evidence="1">
    <location>
        <begin position="47"/>
        <end position="196"/>
    </location>
</feature>
<dbReference type="PANTHER" id="PTHR10579">
    <property type="entry name" value="CALCIUM-ACTIVATED CHLORIDE CHANNEL REGULATOR"/>
    <property type="match status" value="1"/>
</dbReference>
<dbReference type="InterPro" id="IPR041176">
    <property type="entry name" value="VWA_3_C"/>
</dbReference>
<dbReference type="Gene3D" id="2.60.40.3670">
    <property type="match status" value="1"/>
</dbReference>
<reference evidence="2 3" key="1">
    <citation type="submission" date="2019-06" db="EMBL/GenBank/DDBJ databases">
        <title>Sequencing the genomes of 1000 actinobacteria strains.</title>
        <authorList>
            <person name="Klenk H.-P."/>
        </authorList>
    </citation>
    <scope>NUCLEOTIDE SEQUENCE [LARGE SCALE GENOMIC DNA]</scope>
    <source>
        <strain evidence="2 3">DSM 45928</strain>
    </source>
</reference>